<protein>
    <submittedName>
        <fullName evidence="2">Uncharacterized protein</fullName>
    </submittedName>
</protein>
<feature type="compositionally biased region" description="Acidic residues" evidence="1">
    <location>
        <begin position="113"/>
        <end position="144"/>
    </location>
</feature>
<dbReference type="EMBL" id="JAAAHY010001110">
    <property type="protein sequence ID" value="KAF9952557.1"/>
    <property type="molecule type" value="Genomic_DNA"/>
</dbReference>
<organism evidence="2 3">
    <name type="scientific">Mortierella alpina</name>
    <name type="common">Oleaginous fungus</name>
    <name type="synonym">Mortierella renispora</name>
    <dbReference type="NCBI Taxonomy" id="64518"/>
    <lineage>
        <taxon>Eukaryota</taxon>
        <taxon>Fungi</taxon>
        <taxon>Fungi incertae sedis</taxon>
        <taxon>Mucoromycota</taxon>
        <taxon>Mortierellomycotina</taxon>
        <taxon>Mortierellomycetes</taxon>
        <taxon>Mortierellales</taxon>
        <taxon>Mortierellaceae</taxon>
        <taxon>Mortierella</taxon>
    </lineage>
</organism>
<dbReference type="AlphaFoldDB" id="A0A9P6IY63"/>
<sequence>MGRFVDEDPPKPEVDCLDVLEECKLRLLSLDAGLEVINSEPHNQYVCVCDTLLSSIDSLGVHVLGSERPSNARDPCPLIADKAFEIAKTKEVLVDDMKPINYWPAETSHDLIGSDEQESMEFTNEEGNGDEQRDEEGENDDDEKIDFQQMLAQNDRALQVAIKQLQKARADIQKLQFSVKNKQ</sequence>
<evidence type="ECO:0000313" key="2">
    <source>
        <dbReference type="EMBL" id="KAF9952557.1"/>
    </source>
</evidence>
<name>A0A9P6IY63_MORAP</name>
<accession>A0A9P6IY63</accession>
<evidence type="ECO:0000256" key="1">
    <source>
        <dbReference type="SAM" id="MobiDB-lite"/>
    </source>
</evidence>
<comment type="caution">
    <text evidence="2">The sequence shown here is derived from an EMBL/GenBank/DDBJ whole genome shotgun (WGS) entry which is preliminary data.</text>
</comment>
<feature type="region of interest" description="Disordered" evidence="1">
    <location>
        <begin position="111"/>
        <end position="144"/>
    </location>
</feature>
<proteinExistence type="predicted"/>
<dbReference type="Proteomes" id="UP000738359">
    <property type="component" value="Unassembled WGS sequence"/>
</dbReference>
<evidence type="ECO:0000313" key="3">
    <source>
        <dbReference type="Proteomes" id="UP000738359"/>
    </source>
</evidence>
<dbReference type="OrthoDB" id="2380029at2759"/>
<gene>
    <name evidence="2" type="ORF">BGZ70_000571</name>
</gene>
<reference evidence="2" key="1">
    <citation type="journal article" date="2020" name="Fungal Divers.">
        <title>Resolving the Mortierellaceae phylogeny through synthesis of multi-gene phylogenetics and phylogenomics.</title>
        <authorList>
            <person name="Vandepol N."/>
            <person name="Liber J."/>
            <person name="Desiro A."/>
            <person name="Na H."/>
            <person name="Kennedy M."/>
            <person name="Barry K."/>
            <person name="Grigoriev I.V."/>
            <person name="Miller A.N."/>
            <person name="O'Donnell K."/>
            <person name="Stajich J.E."/>
            <person name="Bonito G."/>
        </authorList>
    </citation>
    <scope>NUCLEOTIDE SEQUENCE</scope>
    <source>
        <strain evidence="2">CK1249</strain>
    </source>
</reference>
<keyword evidence="3" id="KW-1185">Reference proteome</keyword>